<evidence type="ECO:0000256" key="8">
    <source>
        <dbReference type="ARBA" id="ARBA00022692"/>
    </source>
</evidence>
<dbReference type="Pfam" id="PF04188">
    <property type="entry name" value="Mannosyl_trans2"/>
    <property type="match status" value="1"/>
</dbReference>
<evidence type="ECO:0000256" key="10">
    <source>
        <dbReference type="ARBA" id="ARBA00022989"/>
    </source>
</evidence>
<feature type="transmembrane region" description="Helical" evidence="12">
    <location>
        <begin position="163"/>
        <end position="182"/>
    </location>
</feature>
<evidence type="ECO:0000313" key="13">
    <source>
        <dbReference type="EMBL" id="KJK81764.1"/>
    </source>
</evidence>
<comment type="pathway">
    <text evidence="2 12">Glycolipid biosynthesis; glycosylphosphatidylinositol-anchor biosynthesis.</text>
</comment>
<feature type="transmembrane region" description="Helical" evidence="12">
    <location>
        <begin position="329"/>
        <end position="347"/>
    </location>
</feature>
<name>A0A0D9P6C7_METAN</name>
<evidence type="ECO:0000256" key="3">
    <source>
        <dbReference type="ARBA" id="ARBA00008698"/>
    </source>
</evidence>
<evidence type="ECO:0000256" key="9">
    <source>
        <dbReference type="ARBA" id="ARBA00022824"/>
    </source>
</evidence>
<feature type="transmembrane region" description="Helical" evidence="12">
    <location>
        <begin position="422"/>
        <end position="445"/>
    </location>
</feature>
<dbReference type="GO" id="GO:0000009">
    <property type="term" value="F:alpha-1,6-mannosyltransferase activity"/>
    <property type="evidence" value="ECO:0007669"/>
    <property type="project" value="InterPro"/>
</dbReference>
<evidence type="ECO:0000256" key="12">
    <source>
        <dbReference type="RuleBase" id="RU363112"/>
    </source>
</evidence>
<evidence type="ECO:0000256" key="2">
    <source>
        <dbReference type="ARBA" id="ARBA00004687"/>
    </source>
</evidence>
<dbReference type="GO" id="GO:0004376">
    <property type="term" value="F:GPI mannosyltransferase activity"/>
    <property type="evidence" value="ECO:0007669"/>
    <property type="project" value="InterPro"/>
</dbReference>
<keyword evidence="8 12" id="KW-0812">Transmembrane</keyword>
<dbReference type="EMBL" id="KE384725">
    <property type="protein sequence ID" value="KJK81764.1"/>
    <property type="molecule type" value="Genomic_DNA"/>
</dbReference>
<dbReference type="AlphaFoldDB" id="A0A0D9P6C7"/>
<dbReference type="InterPro" id="IPR007315">
    <property type="entry name" value="PIG-V/Gpi18"/>
</dbReference>
<dbReference type="OrthoDB" id="10252502at2759"/>
<keyword evidence="11 12" id="KW-0472">Membrane</keyword>
<evidence type="ECO:0000256" key="4">
    <source>
        <dbReference type="ARBA" id="ARBA00013795"/>
    </source>
</evidence>
<dbReference type="EC" id="2.4.1.-" evidence="12"/>
<keyword evidence="7 12" id="KW-0808">Transferase</keyword>
<feature type="transmembrane region" description="Helical" evidence="12">
    <location>
        <begin position="32"/>
        <end position="53"/>
    </location>
</feature>
<gene>
    <name evidence="13" type="ORF">H634G_03027</name>
</gene>
<feature type="transmembrane region" description="Helical" evidence="12">
    <location>
        <begin position="260"/>
        <end position="280"/>
    </location>
</feature>
<comment type="function">
    <text evidence="12">Mannosyltransferase involved in glycosylphosphatidylinositol-anchor biosynthesis.</text>
</comment>
<feature type="transmembrane region" description="Helical" evidence="12">
    <location>
        <begin position="133"/>
        <end position="156"/>
    </location>
</feature>
<keyword evidence="9 12" id="KW-0256">Endoplasmic reticulum</keyword>
<dbReference type="UniPathway" id="UPA00196"/>
<evidence type="ECO:0000256" key="1">
    <source>
        <dbReference type="ARBA" id="ARBA00004477"/>
    </source>
</evidence>
<reference evidence="14" key="1">
    <citation type="journal article" date="2014" name="BMC Genomics">
        <title>The genome sequence of the biocontrol fungus Metarhizium anisopliae and comparative genomics of Metarhizium species.</title>
        <authorList>
            <person name="Pattemore J.A."/>
            <person name="Hane J.K."/>
            <person name="Williams A.H."/>
            <person name="Wilson B.A."/>
            <person name="Stodart B.J."/>
            <person name="Ash G.J."/>
        </authorList>
    </citation>
    <scope>NUCLEOTIDE SEQUENCE [LARGE SCALE GENOMIC DNA]</scope>
    <source>
        <strain evidence="14">BRIP 53293</strain>
    </source>
</reference>
<evidence type="ECO:0000256" key="5">
    <source>
        <dbReference type="ARBA" id="ARBA00022502"/>
    </source>
</evidence>
<dbReference type="GO" id="GO:0031501">
    <property type="term" value="C:mannosyltransferase complex"/>
    <property type="evidence" value="ECO:0007669"/>
    <property type="project" value="TreeGrafter"/>
</dbReference>
<keyword evidence="6 12" id="KW-0328">Glycosyltransferase</keyword>
<keyword evidence="5 12" id="KW-0337">GPI-anchor biosynthesis</keyword>
<accession>A0A0D9P6C7</accession>
<organism evidence="13 14">
    <name type="scientific">Metarhizium anisopliae BRIP 53293</name>
    <dbReference type="NCBI Taxonomy" id="1291518"/>
    <lineage>
        <taxon>Eukaryota</taxon>
        <taxon>Fungi</taxon>
        <taxon>Dikarya</taxon>
        <taxon>Ascomycota</taxon>
        <taxon>Pezizomycotina</taxon>
        <taxon>Sordariomycetes</taxon>
        <taxon>Hypocreomycetidae</taxon>
        <taxon>Hypocreales</taxon>
        <taxon>Clavicipitaceae</taxon>
        <taxon>Metarhizium</taxon>
    </lineage>
</organism>
<keyword evidence="10 12" id="KW-1133">Transmembrane helix</keyword>
<keyword evidence="14" id="KW-1185">Reference proteome</keyword>
<evidence type="ECO:0000313" key="14">
    <source>
        <dbReference type="Proteomes" id="UP000054544"/>
    </source>
</evidence>
<proteinExistence type="inferred from homology"/>
<evidence type="ECO:0000256" key="6">
    <source>
        <dbReference type="ARBA" id="ARBA00022676"/>
    </source>
</evidence>
<sequence length="448" mass="48515">MTECIQSLHRPTSPTSNITMDLFSSSQPIRSLTALFIAWKGFLLAVSLGAAVASDYDTSTSLFFDRMYGHNITIPTIAARLTRWDALYFMHSTIQGYTYEQEWAFGLGLPTTVGTISRSLSSLTPANYALEPLVAIALAHASHFVAMLALHLLTMILSGNTKLAFISSALHILSPAGLFLSAPYNESPFAGLSFIGNLLFAVSLKSKANRVKRNVTMLASGILFGAATAFRSNGLASGLLFAVQAVDALLLFARAPSLCTLLSMIAPVLGGLCVAAGSVVPQTVAWMRYCGSDGVGRPWCEKMIPSIYTFVQDHYWNVGFLRYWTLNQLPLFLLASPMLAILIKSGLDLISKPQRITTASRNGAAESDLNTFVRALAGSQALIAILAITTYHVQIITRISSGYPAWYWWVGSCLMDKRRQGYGVAIVMFMVMYGGIQGGLFASFLPPA</sequence>
<dbReference type="GO" id="GO:0005789">
    <property type="term" value="C:endoplasmic reticulum membrane"/>
    <property type="evidence" value="ECO:0007669"/>
    <property type="project" value="UniProtKB-SubCell"/>
</dbReference>
<dbReference type="PANTHER" id="PTHR12468">
    <property type="entry name" value="GPI MANNOSYLTRANSFERASE 2"/>
    <property type="match status" value="1"/>
</dbReference>
<dbReference type="STRING" id="1291518.A0A0D9P6C7"/>
<comment type="caution">
    <text evidence="12">Lacks conserved residue(s) required for the propagation of feature annotation.</text>
</comment>
<comment type="subcellular location">
    <subcellularLocation>
        <location evidence="1 12">Endoplasmic reticulum membrane</location>
        <topology evidence="1 12">Multi-pass membrane protein</topology>
    </subcellularLocation>
</comment>
<comment type="similarity">
    <text evidence="3 12">Belongs to the PIGV family.</text>
</comment>
<protein>
    <recommendedName>
        <fullName evidence="4 12">GPI mannosyltransferase 2</fullName>
        <ecNumber evidence="12">2.4.1.-</ecNumber>
    </recommendedName>
</protein>
<dbReference type="Proteomes" id="UP000054544">
    <property type="component" value="Unassembled WGS sequence"/>
</dbReference>
<dbReference type="PANTHER" id="PTHR12468:SF2">
    <property type="entry name" value="GPI MANNOSYLTRANSFERASE 2"/>
    <property type="match status" value="1"/>
</dbReference>
<evidence type="ECO:0000256" key="11">
    <source>
        <dbReference type="ARBA" id="ARBA00023136"/>
    </source>
</evidence>
<evidence type="ECO:0000256" key="7">
    <source>
        <dbReference type="ARBA" id="ARBA00022679"/>
    </source>
</evidence>
<dbReference type="GO" id="GO:0006506">
    <property type="term" value="P:GPI anchor biosynthetic process"/>
    <property type="evidence" value="ECO:0007669"/>
    <property type="project" value="UniProtKB-UniPathway"/>
</dbReference>
<feature type="transmembrane region" description="Helical" evidence="12">
    <location>
        <begin position="188"/>
        <end position="204"/>
    </location>
</feature>